<evidence type="ECO:0000313" key="1">
    <source>
        <dbReference type="EMBL" id="AGL62174.1"/>
    </source>
</evidence>
<name>R4PMN4_9BACT</name>
<dbReference type="Proteomes" id="UP000013893">
    <property type="component" value="Chromosome"/>
</dbReference>
<sequence length="316" mass="37266">MTKQITKKQHFAPRFYFKRFAVDNMLQTLDIQKGKLIKPRPYSGVCYADFYYAVETGKEDETSQVFEQFFGEIEDKFAKEYDNIIDAIWNYRPLTDQQLDTLAWFMASLWIRSPHMRNQVNKTMADGMKQMTTMMASHPNFTEGAKKAMEEEGHQVTDEQIEDARKTFVSGEYELTFDNNVNHLNLIAHCEEFYRWFLIKNWRFYLAKGSKKFVTTDTPVIEVFNNTGKTMVEKMYSNHIAQRRHYLALTPEILIELIDPLKSGKKQKRHAITNDEMIIQSNLLLVRWSKDYAYANNKEYLEDLLPFYTGVPTEVI</sequence>
<evidence type="ECO:0008006" key="3">
    <source>
        <dbReference type="Google" id="ProtNLM"/>
    </source>
</evidence>
<organism evidence="1 2">
    <name type="scientific">Candidatus Saccharimonas aalborgensis</name>
    <dbReference type="NCBI Taxonomy" id="1332188"/>
    <lineage>
        <taxon>Bacteria</taxon>
        <taxon>Candidatus Saccharimonadota</taxon>
        <taxon>Candidatus Saccharimonadia</taxon>
        <taxon>Candidatus Saccharimonadales</taxon>
        <taxon>Candidatus Saccharimonadaceae</taxon>
        <taxon>Candidatus Saccharimonas</taxon>
    </lineage>
</organism>
<evidence type="ECO:0000313" key="2">
    <source>
        <dbReference type="Proteomes" id="UP000013893"/>
    </source>
</evidence>
<accession>R4PMN4</accession>
<proteinExistence type="predicted"/>
<dbReference type="EMBL" id="CP005957">
    <property type="protein sequence ID" value="AGL62174.1"/>
    <property type="molecule type" value="Genomic_DNA"/>
</dbReference>
<dbReference type="Pfam" id="PF14022">
    <property type="entry name" value="DUF4238"/>
    <property type="match status" value="1"/>
</dbReference>
<dbReference type="OrthoDB" id="581042at2"/>
<dbReference type="HOGENOM" id="CLU_879072_0_0_0"/>
<dbReference type="InterPro" id="IPR025332">
    <property type="entry name" value="DUF4238"/>
</dbReference>
<protein>
    <recommendedName>
        <fullName evidence="3">DUF4238 domain-containing protein</fullName>
    </recommendedName>
</protein>
<dbReference type="RefSeq" id="WP_015641624.1">
    <property type="nucleotide sequence ID" value="NC_021219.1"/>
</dbReference>
<keyword evidence="2" id="KW-1185">Reference proteome</keyword>
<reference evidence="1 2" key="1">
    <citation type="journal article" date="2013" name="Nat. Biotechnol.">
        <title>Genome sequences of rare, uncultured bacteria obtained by differential coverage binning of multiple metagenomes.</title>
        <authorList>
            <person name="Albertsen M."/>
            <person name="Hugenholtz P."/>
            <person name="Skarshewski A."/>
            <person name="Nielsen K.L."/>
            <person name="Tyson G.W."/>
            <person name="Nielsen P.H."/>
        </authorList>
    </citation>
    <scope>NUCLEOTIDE SEQUENCE [LARGE SCALE GENOMIC DNA]</scope>
    <source>
        <strain evidence="1">TM71</strain>
    </source>
</reference>
<dbReference type="KEGG" id="saal:L336_0468"/>
<gene>
    <name evidence="1" type="ORF">L336_0468</name>
</gene>
<dbReference type="AlphaFoldDB" id="R4PMN4"/>